<dbReference type="PANTHER" id="PTHR12413:SF1">
    <property type="entry name" value="DOLICHYL PYROPHOSPHATE MAN9GLCNAC2 ALPHA-1,3-GLUCOSYLTRANSFERASE"/>
    <property type="match status" value="1"/>
</dbReference>
<evidence type="ECO:0000256" key="11">
    <source>
        <dbReference type="SAM" id="MobiDB-lite"/>
    </source>
</evidence>
<name>A0AAD4LPZ0_9AGAM</name>
<evidence type="ECO:0000256" key="7">
    <source>
        <dbReference type="ARBA" id="ARBA00022824"/>
    </source>
</evidence>
<comment type="caution">
    <text evidence="12">The sequence shown here is derived from an EMBL/GenBank/DDBJ whole genome shotgun (WGS) entry which is preliminary data.</text>
</comment>
<evidence type="ECO:0000256" key="9">
    <source>
        <dbReference type="ARBA" id="ARBA00023136"/>
    </source>
</evidence>
<keyword evidence="6 10" id="KW-0812">Transmembrane</keyword>
<sequence length="702" mass="78909">MDETESHILHQTPHRVPRIRTVSVPSQPTPRANGFLKPNRRPLSPVGPLLVPTDTYDSYPEILMPVPLRHRALQPSPDTWIRTPSPSSSRAISPSSPVTGVFPRGYHNYSSFGAIMEAEKETPLQEQGLGRRWLRWMHKNGLKHWVVPCTLLASAVVRWCIGLGSYSGQGTPPMFGDYEAQRHWMELTNHLPTRQWYTYDLQYWGLDYPPLTAYHSWLCGKIGSWIDPTWFALDTSRGIETPTSKLFMRSTVILSDYAIYLPAAWLFTRVWHAGRSRRTQNAALLTLLFQPALLLIDFGHFQYNSVMLGFTLLAATSFIKGRDLLGAFLFTLSLGFKQMSLYYAPAIGSYLIGKCLYLGPRDGARLFVRLAVVTAGTFILLFLPFLPPFSPISGVLDPITRIFPFNRGIFEDKVANFWCATNVVVKWKAWASQSALMRLSTLFTFIGFLGAAIAPIRAWLRLKNQDRTGVVPSVMQTVLLLALLNSSMSFFLFSFQVHEKTILLPLLPLTLLLSVAPHDSTTFKLGVLANNVGVFSMWPLLQRDGLSTQYIALTLLWNRLIGYDPFVALSHATYLDILTWMVYLGCALLHLMEIVFRPPARYPDLFPVLNVLLSMPIFFFTWLWSIKSIIEARWTAGGLSVGGPKDKKANSAFPTESPGGVSTALAPVEGVRNRREGRLRVQSLGYTAGKRQTYSRATSVVD</sequence>
<accession>A0AAD4LPZ0</accession>
<dbReference type="InterPro" id="IPR004856">
    <property type="entry name" value="Glyco_trans_ALG6/ALG8"/>
</dbReference>
<evidence type="ECO:0000256" key="6">
    <source>
        <dbReference type="ARBA" id="ARBA00022692"/>
    </source>
</evidence>
<dbReference type="AlphaFoldDB" id="A0AAD4LPZ0"/>
<dbReference type="PANTHER" id="PTHR12413">
    <property type="entry name" value="DOLICHYL GLYCOSYLTRANSFERASE"/>
    <property type="match status" value="1"/>
</dbReference>
<proteinExistence type="inferred from homology"/>
<feature type="transmembrane region" description="Helical" evidence="10">
    <location>
        <begin position="340"/>
        <end position="360"/>
    </location>
</feature>
<feature type="transmembrane region" description="Helical" evidence="10">
    <location>
        <begin position="279"/>
        <end position="296"/>
    </location>
</feature>
<evidence type="ECO:0000313" key="12">
    <source>
        <dbReference type="EMBL" id="KAH8998503.1"/>
    </source>
</evidence>
<evidence type="ECO:0000313" key="13">
    <source>
        <dbReference type="Proteomes" id="UP001201163"/>
    </source>
</evidence>
<feature type="compositionally biased region" description="Low complexity" evidence="11">
    <location>
        <begin position="84"/>
        <end position="97"/>
    </location>
</feature>
<feature type="transmembrane region" description="Helical" evidence="10">
    <location>
        <begin position="474"/>
        <end position="495"/>
    </location>
</feature>
<feature type="transmembrane region" description="Helical" evidence="10">
    <location>
        <begin position="246"/>
        <end position="267"/>
    </location>
</feature>
<evidence type="ECO:0000256" key="4">
    <source>
        <dbReference type="ARBA" id="ARBA00022676"/>
    </source>
</evidence>
<evidence type="ECO:0000256" key="5">
    <source>
        <dbReference type="ARBA" id="ARBA00022679"/>
    </source>
</evidence>
<dbReference type="Pfam" id="PF03155">
    <property type="entry name" value="Alg6_Alg8"/>
    <property type="match status" value="1"/>
</dbReference>
<dbReference type="GO" id="GO:0042281">
    <property type="term" value="F:dolichyl pyrophosphate Man9GlcNAc2 alpha-1,3-glucosyltransferase activity"/>
    <property type="evidence" value="ECO:0007669"/>
    <property type="project" value="TreeGrafter"/>
</dbReference>
<dbReference type="EC" id="2.4.1.-" evidence="10"/>
<keyword evidence="13" id="KW-1185">Reference proteome</keyword>
<comment type="pathway">
    <text evidence="2 10">Protein modification; protein glycosylation.</text>
</comment>
<protein>
    <recommendedName>
        <fullName evidence="10">Alpha-1,3-glucosyltransferase</fullName>
        <ecNumber evidence="10">2.4.1.-</ecNumber>
    </recommendedName>
</protein>
<dbReference type="EMBL" id="JAKELL010000005">
    <property type="protein sequence ID" value="KAH8998503.1"/>
    <property type="molecule type" value="Genomic_DNA"/>
</dbReference>
<feature type="transmembrane region" description="Helical" evidence="10">
    <location>
        <begin position="577"/>
        <end position="596"/>
    </location>
</feature>
<evidence type="ECO:0000256" key="10">
    <source>
        <dbReference type="RuleBase" id="RU363110"/>
    </source>
</evidence>
<evidence type="ECO:0000256" key="8">
    <source>
        <dbReference type="ARBA" id="ARBA00022989"/>
    </source>
</evidence>
<comment type="similarity">
    <text evidence="3 10">Belongs to the ALG6/ALG8 glucosyltransferase family.</text>
</comment>
<keyword evidence="8 10" id="KW-1133">Transmembrane helix</keyword>
<keyword evidence="4 10" id="KW-0328">Glycosyltransferase</keyword>
<keyword evidence="7 10" id="KW-0256">Endoplasmic reticulum</keyword>
<feature type="region of interest" description="Disordered" evidence="11">
    <location>
        <begin position="644"/>
        <end position="665"/>
    </location>
</feature>
<dbReference type="Proteomes" id="UP001201163">
    <property type="component" value="Unassembled WGS sequence"/>
</dbReference>
<feature type="transmembrane region" description="Helical" evidence="10">
    <location>
        <begin position="366"/>
        <end position="386"/>
    </location>
</feature>
<comment type="subcellular location">
    <subcellularLocation>
        <location evidence="1 10">Endoplasmic reticulum membrane</location>
        <topology evidence="1 10">Multi-pass membrane protein</topology>
    </subcellularLocation>
</comment>
<dbReference type="GO" id="GO:0005789">
    <property type="term" value="C:endoplasmic reticulum membrane"/>
    <property type="evidence" value="ECO:0007669"/>
    <property type="project" value="UniProtKB-SubCell"/>
</dbReference>
<reference evidence="12" key="1">
    <citation type="submission" date="2022-01" db="EMBL/GenBank/DDBJ databases">
        <title>Comparative genomics reveals a dynamic genome evolution in the ectomycorrhizal milk-cap (Lactarius) mushrooms.</title>
        <authorList>
            <consortium name="DOE Joint Genome Institute"/>
            <person name="Lebreton A."/>
            <person name="Tang N."/>
            <person name="Kuo A."/>
            <person name="LaButti K."/>
            <person name="Drula E."/>
            <person name="Barry K."/>
            <person name="Clum A."/>
            <person name="Lipzen A."/>
            <person name="Mousain D."/>
            <person name="Ng V."/>
            <person name="Wang R."/>
            <person name="Wang X."/>
            <person name="Dai Y."/>
            <person name="Henrissat B."/>
            <person name="Grigoriev I.V."/>
            <person name="Guerin-Laguette A."/>
            <person name="Yu F."/>
            <person name="Martin F.M."/>
        </authorList>
    </citation>
    <scope>NUCLEOTIDE SEQUENCE</scope>
    <source>
        <strain evidence="12">QP</strain>
    </source>
</reference>
<feature type="transmembrane region" description="Helical" evidence="10">
    <location>
        <begin position="608"/>
        <end position="625"/>
    </location>
</feature>
<feature type="transmembrane region" description="Helical" evidence="10">
    <location>
        <begin position="435"/>
        <end position="454"/>
    </location>
</feature>
<evidence type="ECO:0000256" key="1">
    <source>
        <dbReference type="ARBA" id="ARBA00004477"/>
    </source>
</evidence>
<gene>
    <name evidence="12" type="ORF">EDB92DRAFT_1835527</name>
</gene>
<organism evidence="12 13">
    <name type="scientific">Lactarius akahatsu</name>
    <dbReference type="NCBI Taxonomy" id="416441"/>
    <lineage>
        <taxon>Eukaryota</taxon>
        <taxon>Fungi</taxon>
        <taxon>Dikarya</taxon>
        <taxon>Basidiomycota</taxon>
        <taxon>Agaricomycotina</taxon>
        <taxon>Agaricomycetes</taxon>
        <taxon>Russulales</taxon>
        <taxon>Russulaceae</taxon>
        <taxon>Lactarius</taxon>
    </lineage>
</organism>
<evidence type="ECO:0000256" key="2">
    <source>
        <dbReference type="ARBA" id="ARBA00004922"/>
    </source>
</evidence>
<keyword evidence="9 10" id="KW-0472">Membrane</keyword>
<keyword evidence="5 10" id="KW-0808">Transferase</keyword>
<evidence type="ECO:0000256" key="3">
    <source>
        <dbReference type="ARBA" id="ARBA00008715"/>
    </source>
</evidence>
<feature type="region of interest" description="Disordered" evidence="11">
    <location>
        <begin position="78"/>
        <end position="97"/>
    </location>
</feature>
<feature type="transmembrane region" description="Helical" evidence="10">
    <location>
        <begin position="502"/>
        <end position="518"/>
    </location>
</feature>